<evidence type="ECO:0000256" key="2">
    <source>
        <dbReference type="SAM" id="SignalP"/>
    </source>
</evidence>
<reference evidence="3 4" key="1">
    <citation type="submission" date="2019-08" db="EMBL/GenBank/DDBJ databases">
        <title>Actinomadura sp. nov. CYP1-5 isolated from mountain soil.</title>
        <authorList>
            <person name="Songsumanus A."/>
            <person name="Kuncharoen N."/>
            <person name="Kudo T."/>
            <person name="Yuki M."/>
            <person name="Igarashi Y."/>
            <person name="Tanasupawat S."/>
        </authorList>
    </citation>
    <scope>NUCLEOTIDE SEQUENCE [LARGE SCALE GENOMIC DNA]</scope>
    <source>
        <strain evidence="3 4">GKU157</strain>
    </source>
</reference>
<proteinExistence type="predicted"/>
<sequence length="547" mass="58034">MRRSSALLATAALAAASLIVPATASADVTDDWLTLTFDQLGKDRVAHVKLSAKSASGVTGVVAKMHYKSTSAEPYATVPLQRTDGTDNDGVWQTDYRTDINAHPGLTAVEVLITTRDTHSYSKWSTFNDCYTTTVADLTASPAAIDVEHQDVTLRGRAMFQTDRESAPQPAPNVTVNGPTSQRPDGTTYPNSTTAGADGTFTMQYTGAPRATAGVPAQGPLCGRSATAPLTVTKQTTEVTAKRAPGPAVAPGAEITVEGKVVRHGSAGTVPAVGATVSVDIPSDMAQTHPMGVTGADGTYKITFKAGLEPGKSAFPTVHAGDNGFLVGSDADLGLMWVGNGSQLVDFATDKNRTPFAYGDPLVASVRLDLSPGILTETKQPVYLEYSFDDKTWKTWETATLDGEGTVYFGADKAVTKDAYWRARYPGSTLSAPAVTESRFIDVKYRTEIYEFNASPEPVAKGKTITVEGLLYRFQATAGPAPNAPVAIYFKAAGSSAWTKVADTKTAANGRFKKTFTASKDGTWMAHFLESSNYRESNAPSDYVDVR</sequence>
<evidence type="ECO:0000313" key="4">
    <source>
        <dbReference type="Proteomes" id="UP000322634"/>
    </source>
</evidence>
<evidence type="ECO:0000256" key="1">
    <source>
        <dbReference type="SAM" id="MobiDB-lite"/>
    </source>
</evidence>
<protein>
    <recommendedName>
        <fullName evidence="5">Carboxypeptidase regulatory-like domain-containing protein</fullName>
    </recommendedName>
</protein>
<dbReference type="EMBL" id="VSFF01000001">
    <property type="protein sequence ID" value="TYC18917.1"/>
    <property type="molecule type" value="Genomic_DNA"/>
</dbReference>
<feature type="signal peptide" evidence="2">
    <location>
        <begin position="1"/>
        <end position="26"/>
    </location>
</feature>
<dbReference type="Proteomes" id="UP000322634">
    <property type="component" value="Unassembled WGS sequence"/>
</dbReference>
<feature type="region of interest" description="Disordered" evidence="1">
    <location>
        <begin position="163"/>
        <end position="197"/>
    </location>
</feature>
<organism evidence="3 4">
    <name type="scientific">Actinomadura syzygii</name>
    <dbReference type="NCBI Taxonomy" id="1427538"/>
    <lineage>
        <taxon>Bacteria</taxon>
        <taxon>Bacillati</taxon>
        <taxon>Actinomycetota</taxon>
        <taxon>Actinomycetes</taxon>
        <taxon>Streptosporangiales</taxon>
        <taxon>Thermomonosporaceae</taxon>
        <taxon>Actinomadura</taxon>
    </lineage>
</organism>
<dbReference type="AlphaFoldDB" id="A0A5D0ULY3"/>
<evidence type="ECO:0000313" key="3">
    <source>
        <dbReference type="EMBL" id="TYC18917.1"/>
    </source>
</evidence>
<feature type="compositionally biased region" description="Polar residues" evidence="1">
    <location>
        <begin position="172"/>
        <end position="197"/>
    </location>
</feature>
<dbReference type="RefSeq" id="WP_148348288.1">
    <property type="nucleotide sequence ID" value="NZ_JBHSBF010000027.1"/>
</dbReference>
<gene>
    <name evidence="3" type="ORF">FXF65_04110</name>
</gene>
<feature type="chain" id="PRO_5022729500" description="Carboxypeptidase regulatory-like domain-containing protein" evidence="2">
    <location>
        <begin position="27"/>
        <end position="547"/>
    </location>
</feature>
<dbReference type="OrthoDB" id="3447380at2"/>
<evidence type="ECO:0008006" key="5">
    <source>
        <dbReference type="Google" id="ProtNLM"/>
    </source>
</evidence>
<accession>A0A5D0ULY3</accession>
<keyword evidence="4" id="KW-1185">Reference proteome</keyword>
<comment type="caution">
    <text evidence="3">The sequence shown here is derived from an EMBL/GenBank/DDBJ whole genome shotgun (WGS) entry which is preliminary data.</text>
</comment>
<name>A0A5D0ULY3_9ACTN</name>
<keyword evidence="2" id="KW-0732">Signal</keyword>